<comment type="caution">
    <text evidence="4">The sequence shown here is derived from an EMBL/GenBank/DDBJ whole genome shotgun (WGS) entry which is preliminary data.</text>
</comment>
<dbReference type="RefSeq" id="WP_206969161.1">
    <property type="nucleotide sequence ID" value="NZ_JAFLRJ010000579.1"/>
</dbReference>
<dbReference type="AlphaFoldDB" id="A0A939JN08"/>
<feature type="domain" description="Carrier" evidence="3">
    <location>
        <begin position="4"/>
        <end position="71"/>
    </location>
</feature>
<dbReference type="GO" id="GO:0031177">
    <property type="term" value="F:phosphopantetheine binding"/>
    <property type="evidence" value="ECO:0007669"/>
    <property type="project" value="InterPro"/>
</dbReference>
<feature type="non-terminal residue" evidence="4">
    <location>
        <position position="71"/>
    </location>
</feature>
<dbReference type="SMART" id="SM00823">
    <property type="entry name" value="PKS_PP"/>
    <property type="match status" value="1"/>
</dbReference>
<dbReference type="SUPFAM" id="SSF47336">
    <property type="entry name" value="ACP-like"/>
    <property type="match status" value="1"/>
</dbReference>
<evidence type="ECO:0000313" key="5">
    <source>
        <dbReference type="Proteomes" id="UP000664167"/>
    </source>
</evidence>
<dbReference type="EMBL" id="JAFLRJ010000579">
    <property type="protein sequence ID" value="MBO0517339.1"/>
    <property type="molecule type" value="Genomic_DNA"/>
</dbReference>
<gene>
    <name evidence="4" type="ORF">J0695_37100</name>
</gene>
<dbReference type="Gene3D" id="1.10.1200.10">
    <property type="entry name" value="ACP-like"/>
    <property type="match status" value="1"/>
</dbReference>
<dbReference type="Pfam" id="PF00550">
    <property type="entry name" value="PP-binding"/>
    <property type="match status" value="1"/>
</dbReference>
<organism evidence="4 5">
    <name type="scientific">Streptomyces beijiangensis</name>
    <dbReference type="NCBI Taxonomy" id="163361"/>
    <lineage>
        <taxon>Bacteria</taxon>
        <taxon>Bacillati</taxon>
        <taxon>Actinomycetota</taxon>
        <taxon>Actinomycetes</taxon>
        <taxon>Kitasatosporales</taxon>
        <taxon>Streptomycetaceae</taxon>
        <taxon>Streptomyces</taxon>
    </lineage>
</organism>
<dbReference type="SMART" id="SM01294">
    <property type="entry name" value="PKS_PP_betabranch"/>
    <property type="match status" value="1"/>
</dbReference>
<name>A0A939JN08_9ACTN</name>
<keyword evidence="5" id="KW-1185">Reference proteome</keyword>
<dbReference type="InterPro" id="IPR036736">
    <property type="entry name" value="ACP-like_sf"/>
</dbReference>
<proteinExistence type="predicted"/>
<protein>
    <submittedName>
        <fullName evidence="4">Acyl carrier protein</fullName>
    </submittedName>
</protein>
<dbReference type="InterPro" id="IPR009081">
    <property type="entry name" value="PP-bd_ACP"/>
</dbReference>
<accession>A0A939JN08</accession>
<dbReference type="PROSITE" id="PS50075">
    <property type="entry name" value="CARRIER"/>
    <property type="match status" value="1"/>
</dbReference>
<reference evidence="4" key="1">
    <citation type="submission" date="2021-03" db="EMBL/GenBank/DDBJ databases">
        <title>Streptomyces poriferae sp. nov., a novel marine sponge-derived Actinobacteria species with anti-MRSA activity.</title>
        <authorList>
            <person name="Sandoval-Powers M."/>
            <person name="Kralova S."/>
            <person name="Nguyen G.-S."/>
            <person name="Fawwal D."/>
            <person name="Degnes K."/>
            <person name="Klinkenberg G."/>
            <person name="Sletta H."/>
            <person name="Wentzel A."/>
            <person name="Liles M.R."/>
        </authorList>
    </citation>
    <scope>NUCLEOTIDE SEQUENCE</scope>
    <source>
        <strain evidence="4">DSM 41794</strain>
    </source>
</reference>
<evidence type="ECO:0000256" key="1">
    <source>
        <dbReference type="ARBA" id="ARBA00022450"/>
    </source>
</evidence>
<keyword evidence="2" id="KW-0597">Phosphoprotein</keyword>
<dbReference type="InterPro" id="IPR020806">
    <property type="entry name" value="PKS_PP-bd"/>
</dbReference>
<dbReference type="Proteomes" id="UP000664167">
    <property type="component" value="Unassembled WGS sequence"/>
</dbReference>
<evidence type="ECO:0000313" key="4">
    <source>
        <dbReference type="EMBL" id="MBO0517339.1"/>
    </source>
</evidence>
<keyword evidence="1" id="KW-0596">Phosphopantetheine</keyword>
<dbReference type="GO" id="GO:0017000">
    <property type="term" value="P:antibiotic biosynthetic process"/>
    <property type="evidence" value="ECO:0007669"/>
    <property type="project" value="UniProtKB-ARBA"/>
</dbReference>
<evidence type="ECO:0000259" key="3">
    <source>
        <dbReference type="PROSITE" id="PS50075"/>
    </source>
</evidence>
<sequence length="71" mass="7547">MTSEPLTDVLDAVTRELAAVLRVEPDRIAPHQRFQALGLDSIRTAELMAAVNARFGTGIVADALYGHDAGA</sequence>
<evidence type="ECO:0000256" key="2">
    <source>
        <dbReference type="ARBA" id="ARBA00022553"/>
    </source>
</evidence>